<dbReference type="PROSITE" id="PS51462">
    <property type="entry name" value="NUDIX"/>
    <property type="match status" value="1"/>
</dbReference>
<organism evidence="2 3">
    <name type="scientific">Hypericibacter terrae</name>
    <dbReference type="NCBI Taxonomy" id="2602015"/>
    <lineage>
        <taxon>Bacteria</taxon>
        <taxon>Pseudomonadati</taxon>
        <taxon>Pseudomonadota</taxon>
        <taxon>Alphaproteobacteria</taxon>
        <taxon>Rhodospirillales</taxon>
        <taxon>Dongiaceae</taxon>
        <taxon>Hypericibacter</taxon>
    </lineage>
</organism>
<gene>
    <name evidence="2" type="ORF">FRZ44_46140</name>
</gene>
<sequence>MSLVDRIRLFRRPDLSTLRPFVIEGQRLGWILPAFAERLAKFPAVFEAGADAVRLKDRFDSYERRSEALAGVVDALAREGGLPKFRNERYPVAKSFYDKPLLGLERSAVPSFGTLAYGVHLNGYVGQGRDMKMWIGRRSRNKATGPLKLDHIVAGGQPIGLSLMENLIKECAEEAAMSADLARQSRPVGFTSYLIQNHEGIRNDVLFCYDIALAEDFTPVNTDGEIEEFYLWPIERVIEVLATTEEFKFNVAMVIIDFLVRHGFVAPEDPTYPEIVLNMRIRDHFLARSEGPSPYPLPQGEGARFL</sequence>
<dbReference type="FunFam" id="3.90.79.10:FF:000019">
    <property type="entry name" value="Thiamin pyrophosphokinase, putative"/>
    <property type="match status" value="1"/>
</dbReference>
<dbReference type="EMBL" id="CP042906">
    <property type="protein sequence ID" value="QEX19301.1"/>
    <property type="molecule type" value="Genomic_DNA"/>
</dbReference>
<dbReference type="PANTHER" id="PTHR13622:SF8">
    <property type="entry name" value="THIAMIN PYROPHOSPHOKINASE 1"/>
    <property type="match status" value="1"/>
</dbReference>
<dbReference type="InterPro" id="IPR000086">
    <property type="entry name" value="NUDIX_hydrolase_dom"/>
</dbReference>
<reference evidence="2 3" key="1">
    <citation type="submission" date="2019-08" db="EMBL/GenBank/DDBJ databases">
        <title>Hyperibacter terrae gen. nov., sp. nov. and Hyperibacter viscosus sp. nov., two new members in the family Rhodospirillaceae isolated from the rhizosphere of Hypericum perforatum.</title>
        <authorList>
            <person name="Noviana Z."/>
        </authorList>
    </citation>
    <scope>NUCLEOTIDE SEQUENCE [LARGE SCALE GENOMIC DNA]</scope>
    <source>
        <strain evidence="2 3">R5913</strain>
    </source>
</reference>
<name>A0A5J6MQ54_9PROT</name>
<dbReference type="SUPFAM" id="SSF55811">
    <property type="entry name" value="Nudix"/>
    <property type="match status" value="1"/>
</dbReference>
<feature type="domain" description="Nudix hydrolase" evidence="1">
    <location>
        <begin position="116"/>
        <end position="255"/>
    </location>
</feature>
<accession>A0A5J6MQ54</accession>
<dbReference type="KEGG" id="htq:FRZ44_46140"/>
<dbReference type="Gene3D" id="3.90.79.10">
    <property type="entry name" value="Nucleoside Triphosphate Pyrophosphohydrolase"/>
    <property type="match status" value="1"/>
</dbReference>
<proteinExistence type="predicted"/>
<dbReference type="OrthoDB" id="8438812at2"/>
<evidence type="ECO:0000313" key="2">
    <source>
        <dbReference type="EMBL" id="QEX19301.1"/>
    </source>
</evidence>
<keyword evidence="3" id="KW-1185">Reference proteome</keyword>
<dbReference type="InterPro" id="IPR031804">
    <property type="entry name" value="DUF4743"/>
</dbReference>
<evidence type="ECO:0000259" key="1">
    <source>
        <dbReference type="PROSITE" id="PS51462"/>
    </source>
</evidence>
<dbReference type="CDD" id="cd03676">
    <property type="entry name" value="NUDIX_Tnr3_like"/>
    <property type="match status" value="1"/>
</dbReference>
<protein>
    <submittedName>
        <fullName evidence="2">DUF4743 domain-containing protein</fullName>
    </submittedName>
</protein>
<dbReference type="InterPro" id="IPR015797">
    <property type="entry name" value="NUDIX_hydrolase-like_dom_sf"/>
</dbReference>
<dbReference type="PANTHER" id="PTHR13622">
    <property type="entry name" value="THIAMIN PYROPHOSPHOKINASE"/>
    <property type="match status" value="1"/>
</dbReference>
<dbReference type="Pfam" id="PF15916">
    <property type="entry name" value="DUF4743"/>
    <property type="match status" value="1"/>
</dbReference>
<evidence type="ECO:0000313" key="3">
    <source>
        <dbReference type="Proteomes" id="UP000326202"/>
    </source>
</evidence>
<dbReference type="RefSeq" id="WP_151179381.1">
    <property type="nucleotide sequence ID" value="NZ_CP042906.1"/>
</dbReference>
<dbReference type="Proteomes" id="UP000326202">
    <property type="component" value="Chromosome"/>
</dbReference>
<dbReference type="GO" id="GO:0044715">
    <property type="term" value="F:8-oxo-dGDP phosphatase activity"/>
    <property type="evidence" value="ECO:0007669"/>
    <property type="project" value="TreeGrafter"/>
</dbReference>
<dbReference type="AlphaFoldDB" id="A0A5J6MQ54"/>